<dbReference type="RefSeq" id="XP_060324107.1">
    <property type="nucleotide sequence ID" value="XM_060470228.1"/>
</dbReference>
<gene>
    <name evidence="2" type="ORF">EV420DRAFT_1485508</name>
</gene>
<comment type="caution">
    <text evidence="2">The sequence shown here is derived from an EMBL/GenBank/DDBJ whole genome shotgun (WGS) entry which is preliminary data.</text>
</comment>
<dbReference type="AlphaFoldDB" id="A0AA39MPS3"/>
<evidence type="ECO:0000313" key="3">
    <source>
        <dbReference type="Proteomes" id="UP001175211"/>
    </source>
</evidence>
<sequence length="203" mass="22567">MRTKKPKKTTTGAPVPLEDMTQSASESNTTSQFLDPYAQVPAQWEPPFSMQEAVARSDIVTLRQALDHKALNFNGIEEQYDDNHSLYALAIAQEQQPMQISQHIPLMPNIDPMLHVHSALQCQIPAAYSMSSESNLVAHVDVDDNPFNNVEDAATMNLTSTFIETMTYEDSATNEPYDMTQTPWVIKATEDEAASSVIETIGF</sequence>
<dbReference type="GeneID" id="85353776"/>
<evidence type="ECO:0000256" key="1">
    <source>
        <dbReference type="SAM" id="MobiDB-lite"/>
    </source>
</evidence>
<name>A0AA39MPS3_ARMTA</name>
<dbReference type="EMBL" id="JAUEPS010000067">
    <property type="protein sequence ID" value="KAK0441768.1"/>
    <property type="molecule type" value="Genomic_DNA"/>
</dbReference>
<protein>
    <submittedName>
        <fullName evidence="2">Uncharacterized protein</fullName>
    </submittedName>
</protein>
<feature type="region of interest" description="Disordered" evidence="1">
    <location>
        <begin position="1"/>
        <end position="31"/>
    </location>
</feature>
<accession>A0AA39MPS3</accession>
<evidence type="ECO:0000313" key="2">
    <source>
        <dbReference type="EMBL" id="KAK0441768.1"/>
    </source>
</evidence>
<feature type="compositionally biased region" description="Polar residues" evidence="1">
    <location>
        <begin position="20"/>
        <end position="31"/>
    </location>
</feature>
<keyword evidence="3" id="KW-1185">Reference proteome</keyword>
<dbReference type="Proteomes" id="UP001175211">
    <property type="component" value="Unassembled WGS sequence"/>
</dbReference>
<proteinExistence type="predicted"/>
<reference evidence="2" key="1">
    <citation type="submission" date="2023-06" db="EMBL/GenBank/DDBJ databases">
        <authorList>
            <consortium name="Lawrence Berkeley National Laboratory"/>
            <person name="Ahrendt S."/>
            <person name="Sahu N."/>
            <person name="Indic B."/>
            <person name="Wong-Bajracharya J."/>
            <person name="Merenyi Z."/>
            <person name="Ke H.-M."/>
            <person name="Monk M."/>
            <person name="Kocsube S."/>
            <person name="Drula E."/>
            <person name="Lipzen A."/>
            <person name="Balint B."/>
            <person name="Henrissat B."/>
            <person name="Andreopoulos B."/>
            <person name="Martin F.M."/>
            <person name="Harder C.B."/>
            <person name="Rigling D."/>
            <person name="Ford K.L."/>
            <person name="Foster G.D."/>
            <person name="Pangilinan J."/>
            <person name="Papanicolaou A."/>
            <person name="Barry K."/>
            <person name="LaButti K."/>
            <person name="Viragh M."/>
            <person name="Koriabine M."/>
            <person name="Yan M."/>
            <person name="Riley R."/>
            <person name="Champramary S."/>
            <person name="Plett K.L."/>
            <person name="Tsai I.J."/>
            <person name="Slot J."/>
            <person name="Sipos G."/>
            <person name="Plett J."/>
            <person name="Nagy L.G."/>
            <person name="Grigoriev I.V."/>
        </authorList>
    </citation>
    <scope>NUCLEOTIDE SEQUENCE</scope>
    <source>
        <strain evidence="2">CCBAS 213</strain>
    </source>
</reference>
<organism evidence="2 3">
    <name type="scientific">Armillaria tabescens</name>
    <name type="common">Ringless honey mushroom</name>
    <name type="synonym">Agaricus tabescens</name>
    <dbReference type="NCBI Taxonomy" id="1929756"/>
    <lineage>
        <taxon>Eukaryota</taxon>
        <taxon>Fungi</taxon>
        <taxon>Dikarya</taxon>
        <taxon>Basidiomycota</taxon>
        <taxon>Agaricomycotina</taxon>
        <taxon>Agaricomycetes</taxon>
        <taxon>Agaricomycetidae</taxon>
        <taxon>Agaricales</taxon>
        <taxon>Marasmiineae</taxon>
        <taxon>Physalacriaceae</taxon>
        <taxon>Desarmillaria</taxon>
    </lineage>
</organism>